<feature type="transmembrane region" description="Helical" evidence="1">
    <location>
        <begin position="12"/>
        <end position="37"/>
    </location>
</feature>
<reference evidence="2 3" key="1">
    <citation type="submission" date="2014-05" db="EMBL/GenBank/DDBJ databases">
        <title>ATOL: Assembling a taxonomically balanced genome-scale reconstruction of the evolutionary history of the Enterobacteriaceae.</title>
        <authorList>
            <person name="Plunkett G.III."/>
            <person name="Neeno-Eckwall E.C."/>
            <person name="Glasner J.D."/>
            <person name="Perna N.T."/>
        </authorList>
    </citation>
    <scope>NUCLEOTIDE SEQUENCE [LARGE SCALE GENOMIC DNA]</scope>
    <source>
        <strain evidence="2 3">ATCC 33320</strain>
    </source>
</reference>
<comment type="caution">
    <text evidence="2">The sequence shown here is derived from an EMBL/GenBank/DDBJ whole genome shotgun (WGS) entry which is preliminary data.</text>
</comment>
<organism evidence="2 3">
    <name type="scientific">Buttiauxella agrestis ATCC 33320</name>
    <dbReference type="NCBI Taxonomy" id="1006004"/>
    <lineage>
        <taxon>Bacteria</taxon>
        <taxon>Pseudomonadati</taxon>
        <taxon>Pseudomonadota</taxon>
        <taxon>Gammaproteobacteria</taxon>
        <taxon>Enterobacterales</taxon>
        <taxon>Enterobacteriaceae</taxon>
        <taxon>Buttiauxella</taxon>
    </lineage>
</organism>
<dbReference type="Proteomes" id="UP000028653">
    <property type="component" value="Unassembled WGS sequence"/>
</dbReference>
<protein>
    <recommendedName>
        <fullName evidence="4">Inner membrane protein</fullName>
    </recommendedName>
</protein>
<evidence type="ECO:0008006" key="4">
    <source>
        <dbReference type="Google" id="ProtNLM"/>
    </source>
</evidence>
<keyword evidence="1" id="KW-0472">Membrane</keyword>
<accession>A0A085GMI2</accession>
<dbReference type="AlphaFoldDB" id="A0A085GMI2"/>
<name>A0A085GMI2_9ENTR</name>
<keyword evidence="1" id="KW-0812">Transmembrane</keyword>
<proteinExistence type="predicted"/>
<gene>
    <name evidence="2" type="ORF">GBAG_0022</name>
</gene>
<sequence>MPPTKQTAIGVIFMPFFVITTIPGFIIAFLIPIGLMFTPYHNCPQEKLGAFYVTDLKLCKNIDYKNWTLERHE</sequence>
<evidence type="ECO:0000313" key="2">
    <source>
        <dbReference type="EMBL" id="KFC84927.1"/>
    </source>
</evidence>
<dbReference type="EMBL" id="JMPI01000001">
    <property type="protein sequence ID" value="KFC84927.1"/>
    <property type="molecule type" value="Genomic_DNA"/>
</dbReference>
<dbReference type="STRING" id="1006004.GBAG_0022"/>
<evidence type="ECO:0000256" key="1">
    <source>
        <dbReference type="SAM" id="Phobius"/>
    </source>
</evidence>
<evidence type="ECO:0000313" key="3">
    <source>
        <dbReference type="Proteomes" id="UP000028653"/>
    </source>
</evidence>
<keyword evidence="1" id="KW-1133">Transmembrane helix</keyword>
<keyword evidence="3" id="KW-1185">Reference proteome</keyword>